<reference evidence="2 3" key="1">
    <citation type="submission" date="2018-08" db="EMBL/GenBank/DDBJ databases">
        <title>Comamonas testosteroni strain SWCO2.</title>
        <authorList>
            <person name="Jiang N."/>
            <person name="Zhang X.Z."/>
        </authorList>
    </citation>
    <scope>NUCLEOTIDE SEQUENCE [LARGE SCALE GENOMIC DNA]</scope>
    <source>
        <strain evidence="2 3">SWCO2</strain>
    </source>
</reference>
<name>A0A373FAX2_COMTE</name>
<feature type="transmembrane region" description="Helical" evidence="1">
    <location>
        <begin position="180"/>
        <end position="199"/>
    </location>
</feature>
<feature type="transmembrane region" description="Helical" evidence="1">
    <location>
        <begin position="26"/>
        <end position="46"/>
    </location>
</feature>
<gene>
    <name evidence="2" type="ORF">DZC30_19230</name>
</gene>
<evidence type="ECO:0000256" key="1">
    <source>
        <dbReference type="SAM" id="Phobius"/>
    </source>
</evidence>
<keyword evidence="3" id="KW-1185">Reference proteome</keyword>
<feature type="transmembrane region" description="Helical" evidence="1">
    <location>
        <begin position="99"/>
        <end position="122"/>
    </location>
</feature>
<dbReference type="Proteomes" id="UP000261948">
    <property type="component" value="Unassembled WGS sequence"/>
</dbReference>
<dbReference type="EMBL" id="QURR01000031">
    <property type="protein sequence ID" value="RGE41107.1"/>
    <property type="molecule type" value="Genomic_DNA"/>
</dbReference>
<keyword evidence="1" id="KW-1133">Transmembrane helix</keyword>
<organism evidence="2 3">
    <name type="scientific">Comamonas testosteroni</name>
    <name type="common">Pseudomonas testosteroni</name>
    <dbReference type="NCBI Taxonomy" id="285"/>
    <lineage>
        <taxon>Bacteria</taxon>
        <taxon>Pseudomonadati</taxon>
        <taxon>Pseudomonadota</taxon>
        <taxon>Betaproteobacteria</taxon>
        <taxon>Burkholderiales</taxon>
        <taxon>Comamonadaceae</taxon>
        <taxon>Comamonas</taxon>
    </lineage>
</organism>
<evidence type="ECO:0000313" key="2">
    <source>
        <dbReference type="EMBL" id="RGE41107.1"/>
    </source>
</evidence>
<dbReference type="AlphaFoldDB" id="A0A373FAX2"/>
<proteinExistence type="predicted"/>
<evidence type="ECO:0000313" key="3">
    <source>
        <dbReference type="Proteomes" id="UP000261948"/>
    </source>
</evidence>
<keyword evidence="1" id="KW-0812">Transmembrane</keyword>
<comment type="caution">
    <text evidence="2">The sequence shown here is derived from an EMBL/GenBank/DDBJ whole genome shotgun (WGS) entry which is preliminary data.</text>
</comment>
<protein>
    <recommendedName>
        <fullName evidence="4">Alkaline phytoceramidase</fullName>
    </recommendedName>
</protein>
<keyword evidence="1" id="KW-0472">Membrane</keyword>
<dbReference type="PANTHER" id="PTHR34368:SF1">
    <property type="entry name" value="OS01G0962200 PROTEIN"/>
    <property type="match status" value="1"/>
</dbReference>
<feature type="transmembrane region" description="Helical" evidence="1">
    <location>
        <begin position="128"/>
        <end position="147"/>
    </location>
</feature>
<feature type="transmembrane region" description="Helical" evidence="1">
    <location>
        <begin position="154"/>
        <end position="174"/>
    </location>
</feature>
<dbReference type="OrthoDB" id="6088058at2"/>
<dbReference type="PANTHER" id="PTHR34368">
    <property type="entry name" value="OS01G0962200 PROTEIN"/>
    <property type="match status" value="1"/>
</dbReference>
<accession>A0A373FAX2</accession>
<sequence>MRLTTSPSHAVEITTRQSSGTLEQRFALFGGMALLLTLALVLPGMAQPPHYHAFADQRGWAGLPHAADVLSNLGFVLGGIAGLLALWRADVCRVCGTARALCALFFIGLLCTSVGSSFYHWAPHNASLVWDRLGMSVAFAGLLGLAVQTRIDDISARVATVVMLLAAPLSVLVWAQTTNVLPWVLVQGGGMLIILWLTFVAPRRNALPVELGWVMGMYAVAKLLEMSDSDVFDVTGHTISGHSFKHWVAAAAALPVIRALHLRREKQ</sequence>
<feature type="transmembrane region" description="Helical" evidence="1">
    <location>
        <begin position="66"/>
        <end position="87"/>
    </location>
</feature>
<evidence type="ECO:0008006" key="4">
    <source>
        <dbReference type="Google" id="ProtNLM"/>
    </source>
</evidence>